<dbReference type="EMBL" id="LN679107">
    <property type="protein sequence ID" value="CEL63264.1"/>
    <property type="molecule type" value="Genomic_DNA"/>
</dbReference>
<keyword evidence="2" id="KW-1185">Reference proteome</keyword>
<dbReference type="AlphaFoldDB" id="A0A0B7G2C2"/>
<protein>
    <submittedName>
        <fullName evidence="1">Uncharacterized protein</fullName>
    </submittedName>
</protein>
<evidence type="ECO:0000313" key="1">
    <source>
        <dbReference type="EMBL" id="CEL63264.1"/>
    </source>
</evidence>
<reference evidence="1 2" key="1">
    <citation type="submission" date="2014-11" db="EMBL/GenBank/DDBJ databases">
        <authorList>
            <person name="Wibberg Daniel"/>
        </authorList>
    </citation>
    <scope>NUCLEOTIDE SEQUENCE [LARGE SCALE GENOMIC DNA]</scope>
    <source>
        <strain evidence="1">Rhizoctonia solani AG1-IB 7/3/14</strain>
    </source>
</reference>
<sequence>MPRPRAMCMSAETPLSPLPSLCCASKKRALCVPRRSAFYRFHFSFCGHIPPFPMPSLWASVITMHTLSMAFRTRGSGFEIPC</sequence>
<dbReference type="Proteomes" id="UP000059188">
    <property type="component" value="Unassembled WGS sequence"/>
</dbReference>
<accession>A0A0B7G2C2</accession>
<evidence type="ECO:0000313" key="2">
    <source>
        <dbReference type="Proteomes" id="UP000059188"/>
    </source>
</evidence>
<proteinExistence type="predicted"/>
<gene>
    <name evidence="1" type="ORF">RSOLAG1IB_05307</name>
</gene>
<organism evidence="1 2">
    <name type="scientific">Thanatephorus cucumeris (strain AG1-IB / isolate 7/3/14)</name>
    <name type="common">Lettuce bottom rot fungus</name>
    <name type="synonym">Rhizoctonia solani</name>
    <dbReference type="NCBI Taxonomy" id="1108050"/>
    <lineage>
        <taxon>Eukaryota</taxon>
        <taxon>Fungi</taxon>
        <taxon>Dikarya</taxon>
        <taxon>Basidiomycota</taxon>
        <taxon>Agaricomycotina</taxon>
        <taxon>Agaricomycetes</taxon>
        <taxon>Cantharellales</taxon>
        <taxon>Ceratobasidiaceae</taxon>
        <taxon>Rhizoctonia</taxon>
        <taxon>Rhizoctonia solani AG-1</taxon>
    </lineage>
</organism>
<name>A0A0B7G2C2_THACB</name>